<gene>
    <name evidence="1" type="ORF">CFE62_006820</name>
</gene>
<dbReference type="AlphaFoldDB" id="A0A370CGX6"/>
<reference evidence="1 2" key="1">
    <citation type="journal article" date="2017" name="Int. J. Syst. Evol. Microbiol.">
        <title>Aquarickettsiella crustaci n. gen. n. sp. (Gammaproteobacteria: Legionellales: Coxiellaceae); a bacterial pathogen of the freshwater crustacean: Gammarus fossarum (Malacostraca: Amphipoda).</title>
        <authorList>
            <person name="Bojko J."/>
            <person name="Dunn A.M."/>
            <person name="Stebbing P.D."/>
            <person name="Van Aerle R."/>
            <person name="Bacela-Spychalska K."/>
            <person name="Bean T.P."/>
            <person name="Stentiford G.D."/>
        </authorList>
    </citation>
    <scope>NUCLEOTIDE SEQUENCE [LARGE SCALE GENOMIC DNA]</scope>
    <source>
        <strain evidence="1">RA15029</strain>
    </source>
</reference>
<dbReference type="Proteomes" id="UP000226429">
    <property type="component" value="Unassembled WGS sequence"/>
</dbReference>
<reference evidence="1 2" key="2">
    <citation type="journal article" date="2018" name="J. Invertebr. Pathol.">
        <title>'Candidatus Aquirickettsiella gammari' (Gammaproteobacteria: Legionellales: Coxiellaceae): A bacterial pathogen of the freshwater crustacean Gammarus fossarum (Malacostraca: Amphipoda).</title>
        <authorList>
            <person name="Bojko J."/>
            <person name="Dunn A.M."/>
            <person name="Stebbing P.D."/>
            <person name="van Aerle R."/>
            <person name="Bacela-Spychalska K."/>
            <person name="Bean T.P."/>
            <person name="Urrutia A."/>
            <person name="Stentiford G.D."/>
        </authorList>
    </citation>
    <scope>NUCLEOTIDE SEQUENCE [LARGE SCALE GENOMIC DNA]</scope>
    <source>
        <strain evidence="1">RA15029</strain>
    </source>
</reference>
<comment type="caution">
    <text evidence="1">The sequence shown here is derived from an EMBL/GenBank/DDBJ whole genome shotgun (WGS) entry which is preliminary data.</text>
</comment>
<dbReference type="EMBL" id="NMOS02000032">
    <property type="protein sequence ID" value="RDH39850.1"/>
    <property type="molecule type" value="Genomic_DNA"/>
</dbReference>
<evidence type="ECO:0000313" key="1">
    <source>
        <dbReference type="EMBL" id="RDH39850.1"/>
    </source>
</evidence>
<protein>
    <submittedName>
        <fullName evidence="1">Uncharacterized protein</fullName>
    </submittedName>
</protein>
<keyword evidence="2" id="KW-1185">Reference proteome</keyword>
<proteinExistence type="predicted"/>
<sequence>MRNFRRKLMPHIALGNTSYSGNAKRYMENNKPLWNHFDALIEQAVRDQKASLYTDLNQEMRLALGIAALRENKERVIDAEFGNLNELIADVLESKGSFKSLRKLYEHLVAVLLETHPMHDAHVAYCIDSALEKEEDKQAFYAAYEQEEKGGFYAEDYSF</sequence>
<organism evidence="1 2">
    <name type="scientific">Candidatus Aquirickettsiella gammari</name>
    <dbReference type="NCBI Taxonomy" id="2016198"/>
    <lineage>
        <taxon>Bacteria</taxon>
        <taxon>Pseudomonadati</taxon>
        <taxon>Pseudomonadota</taxon>
        <taxon>Gammaproteobacteria</taxon>
        <taxon>Legionellales</taxon>
        <taxon>Coxiellaceae</taxon>
        <taxon>Candidatus Aquirickettsiella</taxon>
    </lineage>
</organism>
<accession>A0A370CGX6</accession>
<name>A0A370CGX6_9COXI</name>
<evidence type="ECO:0000313" key="2">
    <source>
        <dbReference type="Proteomes" id="UP000226429"/>
    </source>
</evidence>